<dbReference type="RefSeq" id="WP_343965594.1">
    <property type="nucleotide sequence ID" value="NZ_BAAAGK010000034.1"/>
</dbReference>
<evidence type="ECO:0000313" key="1">
    <source>
        <dbReference type="EMBL" id="MFC7605573.1"/>
    </source>
</evidence>
<organism evidence="1 2">
    <name type="scientific">Streptosporangium amethystogenes subsp. fukuiense</name>
    <dbReference type="NCBI Taxonomy" id="698418"/>
    <lineage>
        <taxon>Bacteria</taxon>
        <taxon>Bacillati</taxon>
        <taxon>Actinomycetota</taxon>
        <taxon>Actinomycetes</taxon>
        <taxon>Streptosporangiales</taxon>
        <taxon>Streptosporangiaceae</taxon>
        <taxon>Streptosporangium</taxon>
    </lineage>
</organism>
<name>A0ABW2TA41_9ACTN</name>
<protein>
    <submittedName>
        <fullName evidence="1">Uncharacterized protein</fullName>
    </submittedName>
</protein>
<gene>
    <name evidence="1" type="ORF">ACFQVD_36285</name>
</gene>
<sequence length="183" mass="19698">MTNLVLVVVDASQPCVSPPKGTWPPPAARTETFIDLPPTAADMPRIFPHSDEKSVIVAVYQTPSEKKVQVWRRSPEHTDPVASLDEELQQSGSTIVKANPGARGIDACAEGIVAVPTAPPGGAAACYLSQFDDAKTHTYESGAVCLFFDRWSGAKLEGPDMTVSELAKLMFRLRPAIQVPRTL</sequence>
<reference evidence="2" key="1">
    <citation type="journal article" date="2019" name="Int. J. Syst. Evol. Microbiol.">
        <title>The Global Catalogue of Microorganisms (GCM) 10K type strain sequencing project: providing services to taxonomists for standard genome sequencing and annotation.</title>
        <authorList>
            <consortium name="The Broad Institute Genomics Platform"/>
            <consortium name="The Broad Institute Genome Sequencing Center for Infectious Disease"/>
            <person name="Wu L."/>
            <person name="Ma J."/>
        </authorList>
    </citation>
    <scope>NUCLEOTIDE SEQUENCE [LARGE SCALE GENOMIC DNA]</scope>
    <source>
        <strain evidence="2">JCM 10083</strain>
    </source>
</reference>
<dbReference type="Proteomes" id="UP001596514">
    <property type="component" value="Unassembled WGS sequence"/>
</dbReference>
<evidence type="ECO:0000313" key="2">
    <source>
        <dbReference type="Proteomes" id="UP001596514"/>
    </source>
</evidence>
<comment type="caution">
    <text evidence="1">The sequence shown here is derived from an EMBL/GenBank/DDBJ whole genome shotgun (WGS) entry which is preliminary data.</text>
</comment>
<accession>A0ABW2TA41</accession>
<proteinExistence type="predicted"/>
<keyword evidence="2" id="KW-1185">Reference proteome</keyword>
<dbReference type="EMBL" id="JBHTEE010000001">
    <property type="protein sequence ID" value="MFC7605573.1"/>
    <property type="molecule type" value="Genomic_DNA"/>
</dbReference>